<feature type="domain" description="AB hydrolase-1" evidence="2">
    <location>
        <begin position="56"/>
        <end position="296"/>
    </location>
</feature>
<dbReference type="SUPFAM" id="SSF53474">
    <property type="entry name" value="alpha/beta-Hydrolases"/>
    <property type="match status" value="1"/>
</dbReference>
<dbReference type="InterPro" id="IPR000073">
    <property type="entry name" value="AB_hydrolase_1"/>
</dbReference>
<dbReference type="PRINTS" id="PR00111">
    <property type="entry name" value="ABHYDROLASE"/>
</dbReference>
<evidence type="ECO:0000256" key="1">
    <source>
        <dbReference type="SAM" id="SignalP"/>
    </source>
</evidence>
<dbReference type="Pfam" id="PF00561">
    <property type="entry name" value="Abhydrolase_1"/>
    <property type="match status" value="1"/>
</dbReference>
<evidence type="ECO:0000313" key="3">
    <source>
        <dbReference type="EMBL" id="CAA6815032.1"/>
    </source>
</evidence>
<dbReference type="PROSITE" id="PS51257">
    <property type="entry name" value="PROKAR_LIPOPROTEIN"/>
    <property type="match status" value="1"/>
</dbReference>
<dbReference type="GO" id="GO:0016787">
    <property type="term" value="F:hydrolase activity"/>
    <property type="evidence" value="ECO:0007669"/>
    <property type="project" value="UniProtKB-KW"/>
</dbReference>
<reference evidence="3" key="1">
    <citation type="submission" date="2020-01" db="EMBL/GenBank/DDBJ databases">
        <authorList>
            <person name="Meier V. D."/>
            <person name="Meier V D."/>
        </authorList>
    </citation>
    <scope>NUCLEOTIDE SEQUENCE</scope>
    <source>
        <strain evidence="3">HLG_WM_MAG_05</strain>
    </source>
</reference>
<sequence>MKKNAYILSLWTLVLVLFFTACAQKVPVTWEERIVKTKQKISPLTYVEYGNPKNKTLLFLHGFAESKETWRFLVPALSKKYHLVLLDLKGFGASPKPEDSQYSVYDQAMLVANFMKEKSLKDVSIVGRSFGGGVALVLALMQKEKLIEKKINSLVLINSMAYKQYLPSMLRILNQPIIGYVAIHTISDDWMAQEGYRYAFYNNNLIPKESLEQASLYLSLPNAKYVYLESVEQLIPDDIEKIQKRYREILLPTLILWGKEDVSIRVHTAYKLHRDLKNSKLKIFSKVGHMPNEEAPYRVVREILKFMEEQ</sequence>
<gene>
    <name evidence="3" type="ORF">HELGO_WM4317</name>
</gene>
<feature type="chain" id="PRO_5028296765" evidence="1">
    <location>
        <begin position="24"/>
        <end position="310"/>
    </location>
</feature>
<dbReference type="PRINTS" id="PR00412">
    <property type="entry name" value="EPOXHYDRLASE"/>
</dbReference>
<proteinExistence type="predicted"/>
<feature type="signal peptide" evidence="1">
    <location>
        <begin position="1"/>
        <end position="23"/>
    </location>
</feature>
<dbReference type="EMBL" id="CACVAU010000044">
    <property type="protein sequence ID" value="CAA6815032.1"/>
    <property type="molecule type" value="Genomic_DNA"/>
</dbReference>
<organism evidence="3">
    <name type="scientific">uncultured Sulfurovum sp</name>
    <dbReference type="NCBI Taxonomy" id="269237"/>
    <lineage>
        <taxon>Bacteria</taxon>
        <taxon>Pseudomonadati</taxon>
        <taxon>Campylobacterota</taxon>
        <taxon>Epsilonproteobacteria</taxon>
        <taxon>Campylobacterales</taxon>
        <taxon>Sulfurovaceae</taxon>
        <taxon>Sulfurovum</taxon>
        <taxon>environmental samples</taxon>
    </lineage>
</organism>
<protein>
    <submittedName>
        <fullName evidence="3">Hydrolase, alpha/beta fold family</fullName>
    </submittedName>
</protein>
<accession>A0A6S6THV1</accession>
<keyword evidence="1" id="KW-0732">Signal</keyword>
<dbReference type="InterPro" id="IPR029058">
    <property type="entry name" value="AB_hydrolase_fold"/>
</dbReference>
<dbReference type="PANTHER" id="PTHR46438">
    <property type="entry name" value="ALPHA/BETA-HYDROLASES SUPERFAMILY PROTEIN"/>
    <property type="match status" value="1"/>
</dbReference>
<dbReference type="InterPro" id="IPR000639">
    <property type="entry name" value="Epox_hydrolase-like"/>
</dbReference>
<dbReference type="PANTHER" id="PTHR46438:SF11">
    <property type="entry name" value="LIPASE-RELATED"/>
    <property type="match status" value="1"/>
</dbReference>
<name>A0A6S6THV1_9BACT</name>
<evidence type="ECO:0000259" key="2">
    <source>
        <dbReference type="Pfam" id="PF00561"/>
    </source>
</evidence>
<dbReference type="Gene3D" id="3.40.50.1820">
    <property type="entry name" value="alpha/beta hydrolase"/>
    <property type="match status" value="1"/>
</dbReference>
<dbReference type="AlphaFoldDB" id="A0A6S6THV1"/>
<keyword evidence="3" id="KW-0378">Hydrolase</keyword>